<dbReference type="Gene3D" id="3.30.200.20">
    <property type="entry name" value="Phosphorylase Kinase, domain 1"/>
    <property type="match status" value="1"/>
</dbReference>
<sequence length="345" mass="38631">MAAELGGVRSEDAFDIDAVHQWLLQNSDTPADKPLVQQFNSGASNLTYLLSYKERQLILRRPPVGTKAASAHDMKREFFIQKTLHPQFPITPKVIALCEDQSIIGSDFYVMQKIDGVIFRRELPSGVSLTEQEITLIGDLVINGLVSLHHIDATSLAQLSKGPGYVGRQVEGWSRRYRNALTSDVPDAEILMRWLDQNQPADVASCVIHGDWRLDNLVFNLDKAPSLVGALDWELATIGDPLMDLGSSMAYWIDHSDEAAFANLRRQPSHLPGMPTRKEFIESYLAKSEWGTANFTFYEVFGLFRLTVILQQIWARYVGGQTTNPSFAGFGDAVNLMVNRAMRMI</sequence>
<name>A0A6J7XUS7_9ZZZZ</name>
<evidence type="ECO:0000313" key="2">
    <source>
        <dbReference type="EMBL" id="CAB4831577.1"/>
    </source>
</evidence>
<accession>A0A6J7XUS7</accession>
<organism evidence="3">
    <name type="scientific">freshwater metagenome</name>
    <dbReference type="NCBI Taxonomy" id="449393"/>
    <lineage>
        <taxon>unclassified sequences</taxon>
        <taxon>metagenomes</taxon>
        <taxon>ecological metagenomes</taxon>
    </lineage>
</organism>
<dbReference type="EMBL" id="CAFABG010000086">
    <property type="protein sequence ID" value="CAB4831577.1"/>
    <property type="molecule type" value="Genomic_DNA"/>
</dbReference>
<dbReference type="CDD" id="cd05154">
    <property type="entry name" value="ACAD10_11_N-like"/>
    <property type="match status" value="1"/>
</dbReference>
<dbReference type="InterPro" id="IPR002575">
    <property type="entry name" value="Aminoglycoside_PTrfase"/>
</dbReference>
<dbReference type="AlphaFoldDB" id="A0A6J7XUS7"/>
<dbReference type="Gene3D" id="3.90.1200.10">
    <property type="match status" value="1"/>
</dbReference>
<dbReference type="InterPro" id="IPR052898">
    <property type="entry name" value="ACAD10-like"/>
</dbReference>
<reference evidence="3" key="1">
    <citation type="submission" date="2020-05" db="EMBL/GenBank/DDBJ databases">
        <authorList>
            <person name="Chiriac C."/>
            <person name="Salcher M."/>
            <person name="Ghai R."/>
            <person name="Kavagutti S V."/>
        </authorList>
    </citation>
    <scope>NUCLEOTIDE SEQUENCE</scope>
</reference>
<dbReference type="SUPFAM" id="SSF56112">
    <property type="entry name" value="Protein kinase-like (PK-like)"/>
    <property type="match status" value="1"/>
</dbReference>
<feature type="domain" description="Aminoglycoside phosphotransferase" evidence="1">
    <location>
        <begin position="36"/>
        <end position="279"/>
    </location>
</feature>
<dbReference type="PANTHER" id="PTHR47829">
    <property type="entry name" value="HYDROLASE, PUTATIVE (AFU_ORTHOLOGUE AFUA_1G12880)-RELATED"/>
    <property type="match status" value="1"/>
</dbReference>
<evidence type="ECO:0000259" key="1">
    <source>
        <dbReference type="Pfam" id="PF01636"/>
    </source>
</evidence>
<protein>
    <submittedName>
        <fullName evidence="3">Unannotated protein</fullName>
    </submittedName>
</protein>
<dbReference type="InterPro" id="IPR041726">
    <property type="entry name" value="ACAD10_11_N"/>
</dbReference>
<evidence type="ECO:0000313" key="3">
    <source>
        <dbReference type="EMBL" id="CAB5241104.1"/>
    </source>
</evidence>
<dbReference type="PANTHER" id="PTHR47829:SF1">
    <property type="entry name" value="HAD FAMILY PHOSPHATASE"/>
    <property type="match status" value="1"/>
</dbReference>
<dbReference type="InterPro" id="IPR011009">
    <property type="entry name" value="Kinase-like_dom_sf"/>
</dbReference>
<gene>
    <name evidence="2" type="ORF">UFOPK3181_00988</name>
    <name evidence="3" type="ORF">UFOPK3520_00960</name>
</gene>
<dbReference type="Pfam" id="PF01636">
    <property type="entry name" value="APH"/>
    <property type="match status" value="1"/>
</dbReference>
<dbReference type="EMBL" id="CAFBSF010000081">
    <property type="protein sequence ID" value="CAB5241104.1"/>
    <property type="molecule type" value="Genomic_DNA"/>
</dbReference>
<proteinExistence type="predicted"/>